<organism evidence="8 9">
    <name type="scientific">Candidatus Dojkabacteria bacterium</name>
    <dbReference type="NCBI Taxonomy" id="2099670"/>
    <lineage>
        <taxon>Bacteria</taxon>
        <taxon>Candidatus Dojkabacteria</taxon>
    </lineage>
</organism>
<dbReference type="AlphaFoldDB" id="A0A952DV64"/>
<accession>A0A952DV64</accession>
<comment type="caution">
    <text evidence="8">The sequence shown here is derived from an EMBL/GenBank/DDBJ whole genome shotgun (WGS) entry which is preliminary data.</text>
</comment>
<dbReference type="PANTHER" id="PTHR44936:SF10">
    <property type="entry name" value="SENSOR PROTEIN RSTB"/>
    <property type="match status" value="1"/>
</dbReference>
<dbReference type="PANTHER" id="PTHR44936">
    <property type="entry name" value="SENSOR PROTEIN CREC"/>
    <property type="match status" value="1"/>
</dbReference>
<dbReference type="CDD" id="cd00075">
    <property type="entry name" value="HATPase"/>
    <property type="match status" value="1"/>
</dbReference>
<keyword evidence="4" id="KW-0547">Nucleotide-binding</keyword>
<dbReference type="SMART" id="SM00387">
    <property type="entry name" value="HATPase_c"/>
    <property type="match status" value="1"/>
</dbReference>
<keyword evidence="5 8" id="KW-0418">Kinase</keyword>
<evidence type="ECO:0000313" key="8">
    <source>
        <dbReference type="EMBL" id="MBW7953297.1"/>
    </source>
</evidence>
<dbReference type="EC" id="2.7.13.3" evidence="2"/>
<evidence type="ECO:0000256" key="4">
    <source>
        <dbReference type="ARBA" id="ARBA00022741"/>
    </source>
</evidence>
<proteinExistence type="predicted"/>
<dbReference type="InterPro" id="IPR005467">
    <property type="entry name" value="His_kinase_dom"/>
</dbReference>
<keyword evidence="3" id="KW-0808">Transferase</keyword>
<dbReference type="Proteomes" id="UP000781173">
    <property type="component" value="Unassembled WGS sequence"/>
</dbReference>
<dbReference type="GO" id="GO:0005524">
    <property type="term" value="F:ATP binding"/>
    <property type="evidence" value="ECO:0007669"/>
    <property type="project" value="UniProtKB-KW"/>
</dbReference>
<feature type="domain" description="Histidine kinase" evidence="7">
    <location>
        <begin position="237"/>
        <end position="451"/>
    </location>
</feature>
<evidence type="ECO:0000256" key="2">
    <source>
        <dbReference type="ARBA" id="ARBA00012438"/>
    </source>
</evidence>
<protein>
    <recommendedName>
        <fullName evidence="2">histidine kinase</fullName>
        <ecNumber evidence="2">2.7.13.3</ecNumber>
    </recommendedName>
</protein>
<evidence type="ECO:0000256" key="5">
    <source>
        <dbReference type="ARBA" id="ARBA00022777"/>
    </source>
</evidence>
<dbReference type="GO" id="GO:0004673">
    <property type="term" value="F:protein histidine kinase activity"/>
    <property type="evidence" value="ECO:0007669"/>
    <property type="project" value="UniProtKB-EC"/>
</dbReference>
<comment type="catalytic activity">
    <reaction evidence="1">
        <text>ATP + protein L-histidine = ADP + protein N-phospho-L-histidine.</text>
        <dbReference type="EC" id="2.7.13.3"/>
    </reaction>
</comment>
<gene>
    <name evidence="8" type="ORF">H3C67_00745</name>
</gene>
<evidence type="ECO:0000256" key="3">
    <source>
        <dbReference type="ARBA" id="ARBA00022679"/>
    </source>
</evidence>
<dbReference type="SUPFAM" id="SSF55874">
    <property type="entry name" value="ATPase domain of HSP90 chaperone/DNA topoisomerase II/histidine kinase"/>
    <property type="match status" value="1"/>
</dbReference>
<dbReference type="Gene3D" id="3.30.565.10">
    <property type="entry name" value="Histidine kinase-like ATPase, C-terminal domain"/>
    <property type="match status" value="1"/>
</dbReference>
<dbReference type="InterPro" id="IPR036890">
    <property type="entry name" value="HATPase_C_sf"/>
</dbReference>
<dbReference type="EMBL" id="JACFOF010000001">
    <property type="protein sequence ID" value="MBW7953297.1"/>
    <property type="molecule type" value="Genomic_DNA"/>
</dbReference>
<evidence type="ECO:0000256" key="6">
    <source>
        <dbReference type="ARBA" id="ARBA00022840"/>
    </source>
</evidence>
<reference evidence="8" key="1">
    <citation type="journal article" date="2022" name="ISME J.">
        <title>A general approach to explore prokaryotic protein glycosylation reveals the unique surface layer modulation of an anammox bacterium.</title>
        <authorList>
            <person name="Pabst M."/>
            <person name="Grouzdev D.S."/>
            <person name="Lawson C.E."/>
            <person name="Kleikamp H.B.C."/>
            <person name="de Ram C."/>
            <person name="Louwen R."/>
            <person name="Lin Y.M."/>
            <person name="Lucker S."/>
            <person name="van Loosdrecht M.C.M."/>
            <person name="Laureni M."/>
        </authorList>
    </citation>
    <scope>NUCLEOTIDE SEQUENCE</scope>
    <source>
        <strain evidence="8">BROCD043</strain>
    </source>
</reference>
<dbReference type="Pfam" id="PF02518">
    <property type="entry name" value="HATPase_c"/>
    <property type="match status" value="1"/>
</dbReference>
<keyword evidence="6" id="KW-0067">ATP-binding</keyword>
<dbReference type="InterPro" id="IPR050980">
    <property type="entry name" value="2C_sensor_his_kinase"/>
</dbReference>
<dbReference type="InterPro" id="IPR003594">
    <property type="entry name" value="HATPase_dom"/>
</dbReference>
<sequence>MLLTQAPTERINIISAPSPEAGLNIQLALTDRLIQNNLRISNLEPVGENPETNQQIIAEKRSIIEDSLTQLARTYGLSGATILEQSVNESGQIVYRVMARSSREEIGPAPEGTDRVDFQVQELLDPIVYPYASELAAKMQAAGWVEIPSSISISRLSTRRDTLLLLESDTLLEQDEVAAIIESSVSARNTLAIMASDLENTTLIAEERAEYSEVRTGYTRLLRENQELQLLAADDRDRWHTLKNILASMVTHEYILTRLLGMGDIDSVKAVASEIGWTISKLTSFIKDIHRTSLNDPEQLAYSEVEVNEFLTDITSLANKRRDSITNRQKIRFMKEDEKPLSIRVDQGRFTTMVVNLIDNASRHADPDSEIIINISTFDKNLVLAVTNKGKPLQPDVIEGVLKGERFGGSKSTGMGLLSVRNHARAHGGDILFSHDSERNLVTIGFRIKLG</sequence>
<evidence type="ECO:0000313" key="9">
    <source>
        <dbReference type="Proteomes" id="UP000781173"/>
    </source>
</evidence>
<name>A0A952DV64_9BACT</name>
<evidence type="ECO:0000256" key="1">
    <source>
        <dbReference type="ARBA" id="ARBA00000085"/>
    </source>
</evidence>
<dbReference type="PROSITE" id="PS50109">
    <property type="entry name" value="HIS_KIN"/>
    <property type="match status" value="1"/>
</dbReference>
<evidence type="ECO:0000259" key="7">
    <source>
        <dbReference type="PROSITE" id="PS50109"/>
    </source>
</evidence>